<dbReference type="SUPFAM" id="SSF55874">
    <property type="entry name" value="ATPase domain of HSP90 chaperone/DNA topoisomerase II/histidine kinase"/>
    <property type="match status" value="1"/>
</dbReference>
<dbReference type="InterPro" id="IPR042120">
    <property type="entry name" value="MutL_C_dimsub"/>
</dbReference>
<reference evidence="5" key="5">
    <citation type="submission" date="2018-04" db="UniProtKB">
        <authorList>
            <consortium name="EnsemblFungi"/>
        </authorList>
    </citation>
    <scope>IDENTIFICATION</scope>
    <source>
        <strain evidence="5">R3-111a-1</strain>
    </source>
</reference>
<dbReference type="GO" id="GO:0016887">
    <property type="term" value="F:ATP hydrolysis activity"/>
    <property type="evidence" value="ECO:0007669"/>
    <property type="project" value="InterPro"/>
</dbReference>
<dbReference type="InterPro" id="IPR036890">
    <property type="entry name" value="HATPase_C_sf"/>
</dbReference>
<dbReference type="OrthoDB" id="429932at2759"/>
<dbReference type="Proteomes" id="UP000006039">
    <property type="component" value="Unassembled WGS sequence"/>
</dbReference>
<dbReference type="PANTHER" id="PTHR10073">
    <property type="entry name" value="DNA MISMATCH REPAIR PROTEIN MLH, PMS, MUTL"/>
    <property type="match status" value="1"/>
</dbReference>
<dbReference type="Gene3D" id="3.30.1370.100">
    <property type="entry name" value="MutL, C-terminal domain, regulatory subdomain"/>
    <property type="match status" value="1"/>
</dbReference>
<dbReference type="PANTHER" id="PTHR10073:SF47">
    <property type="entry name" value="DNA MISMATCH REPAIR PROTEIN MLH3"/>
    <property type="match status" value="1"/>
</dbReference>
<organism evidence="4">
    <name type="scientific">Gaeumannomyces tritici (strain R3-111a-1)</name>
    <name type="common">Wheat and barley take-all root rot fungus</name>
    <name type="synonym">Gaeumannomyces graminis var. tritici</name>
    <dbReference type="NCBI Taxonomy" id="644352"/>
    <lineage>
        <taxon>Eukaryota</taxon>
        <taxon>Fungi</taxon>
        <taxon>Dikarya</taxon>
        <taxon>Ascomycota</taxon>
        <taxon>Pezizomycotina</taxon>
        <taxon>Sordariomycetes</taxon>
        <taxon>Sordariomycetidae</taxon>
        <taxon>Magnaporthales</taxon>
        <taxon>Magnaporthaceae</taxon>
        <taxon>Gaeumannomyces</taxon>
    </lineage>
</organism>
<evidence type="ECO:0000256" key="1">
    <source>
        <dbReference type="ARBA" id="ARBA00006082"/>
    </source>
</evidence>
<dbReference type="STRING" id="644352.J3NYS1"/>
<dbReference type="VEuPathDB" id="FungiDB:GGTG_06423"/>
<dbReference type="InterPro" id="IPR038973">
    <property type="entry name" value="MutL/Mlh/Pms-like"/>
</dbReference>
<dbReference type="GeneID" id="20346881"/>
<evidence type="ECO:0000313" key="5">
    <source>
        <dbReference type="EnsemblFungi" id="EJT76504"/>
    </source>
</evidence>
<gene>
    <name evidence="5" type="primary">20346881</name>
    <name evidence="4" type="ORF">GGTG_06423</name>
</gene>
<feature type="region of interest" description="Disordered" evidence="2">
    <location>
        <begin position="417"/>
        <end position="454"/>
    </location>
</feature>
<dbReference type="HOGENOM" id="CLU_005415_0_0_1"/>
<dbReference type="AlphaFoldDB" id="J3NYS1"/>
<dbReference type="GO" id="GO:0006298">
    <property type="term" value="P:mismatch repair"/>
    <property type="evidence" value="ECO:0007669"/>
    <property type="project" value="InterPro"/>
</dbReference>
<dbReference type="InterPro" id="IPR037198">
    <property type="entry name" value="MutL_C_sf"/>
</dbReference>
<dbReference type="eggNOG" id="KOG1977">
    <property type="taxonomic scope" value="Eukaryota"/>
</dbReference>
<dbReference type="SUPFAM" id="SSF118116">
    <property type="entry name" value="DNA mismatch repair protein MutL"/>
    <property type="match status" value="2"/>
</dbReference>
<dbReference type="SMART" id="SM00853">
    <property type="entry name" value="MutL_C"/>
    <property type="match status" value="1"/>
</dbReference>
<feature type="domain" description="MutL C-terminal dimerisation" evidence="3">
    <location>
        <begin position="647"/>
        <end position="891"/>
    </location>
</feature>
<accession>J3NYS1</accession>
<dbReference type="GO" id="GO:0140664">
    <property type="term" value="F:ATP-dependent DNA damage sensor activity"/>
    <property type="evidence" value="ECO:0007669"/>
    <property type="project" value="InterPro"/>
</dbReference>
<comment type="similarity">
    <text evidence="1">Belongs to the DNA mismatch repair MutL/HexB family.</text>
</comment>
<dbReference type="EnsemblFungi" id="EJT76504">
    <property type="protein sequence ID" value="EJT76504"/>
    <property type="gene ID" value="GGTG_06423"/>
</dbReference>
<dbReference type="Gene3D" id="3.30.1540.20">
    <property type="entry name" value="MutL, C-terminal domain, dimerisation subdomain"/>
    <property type="match status" value="2"/>
</dbReference>
<dbReference type="EMBL" id="GL385397">
    <property type="protein sequence ID" value="EJT76504.1"/>
    <property type="molecule type" value="Genomic_DNA"/>
</dbReference>
<dbReference type="InterPro" id="IPR042121">
    <property type="entry name" value="MutL_C_regsub"/>
</dbReference>
<reference evidence="5" key="4">
    <citation type="journal article" date="2015" name="G3 (Bethesda)">
        <title>Genome sequences of three phytopathogenic species of the Magnaporthaceae family of fungi.</title>
        <authorList>
            <person name="Okagaki L.H."/>
            <person name="Nunes C.C."/>
            <person name="Sailsbery J."/>
            <person name="Clay B."/>
            <person name="Brown D."/>
            <person name="John T."/>
            <person name="Oh Y."/>
            <person name="Young N."/>
            <person name="Fitzgerald M."/>
            <person name="Haas B.J."/>
            <person name="Zeng Q."/>
            <person name="Young S."/>
            <person name="Adiconis X."/>
            <person name="Fan L."/>
            <person name="Levin J.Z."/>
            <person name="Mitchell T.K."/>
            <person name="Okubara P.A."/>
            <person name="Farman M.L."/>
            <person name="Kohn L.M."/>
            <person name="Birren B."/>
            <person name="Ma L.-J."/>
            <person name="Dean R.A."/>
        </authorList>
    </citation>
    <scope>NUCLEOTIDE SEQUENCE</scope>
    <source>
        <strain evidence="5">R3-111a-1</strain>
    </source>
</reference>
<evidence type="ECO:0000313" key="4">
    <source>
        <dbReference type="EMBL" id="EJT76504.1"/>
    </source>
</evidence>
<proteinExistence type="inferred from homology"/>
<dbReference type="RefSeq" id="XP_009222504.1">
    <property type="nucleotide sequence ID" value="XM_009224240.1"/>
</dbReference>
<evidence type="ECO:0000256" key="2">
    <source>
        <dbReference type="SAM" id="MobiDB-lite"/>
    </source>
</evidence>
<dbReference type="eggNOG" id="KOG1978">
    <property type="taxonomic scope" value="Eukaryota"/>
</dbReference>
<name>J3NYS1_GAET3</name>
<keyword evidence="6" id="KW-1185">Reference proteome</keyword>
<feature type="region of interest" description="Disordered" evidence="2">
    <location>
        <begin position="469"/>
        <end position="507"/>
    </location>
</feature>
<dbReference type="Gene3D" id="3.30.565.10">
    <property type="entry name" value="Histidine kinase-like ATPase, C-terminal domain"/>
    <property type="match status" value="1"/>
</dbReference>
<dbReference type="GO" id="GO:0032300">
    <property type="term" value="C:mismatch repair complex"/>
    <property type="evidence" value="ECO:0007669"/>
    <property type="project" value="InterPro"/>
</dbReference>
<reference evidence="6" key="1">
    <citation type="submission" date="2010-07" db="EMBL/GenBank/DDBJ databases">
        <title>The genome sequence of Gaeumannomyces graminis var. tritici strain R3-111a-1.</title>
        <authorList>
            <consortium name="The Broad Institute Genome Sequencing Platform"/>
            <person name="Ma L.-J."/>
            <person name="Dead R."/>
            <person name="Young S."/>
            <person name="Zeng Q."/>
            <person name="Koehrsen M."/>
            <person name="Alvarado L."/>
            <person name="Berlin A."/>
            <person name="Chapman S.B."/>
            <person name="Chen Z."/>
            <person name="Freedman E."/>
            <person name="Gellesch M."/>
            <person name="Goldberg J."/>
            <person name="Griggs A."/>
            <person name="Gujja S."/>
            <person name="Heilman E.R."/>
            <person name="Heiman D."/>
            <person name="Hepburn T."/>
            <person name="Howarth C."/>
            <person name="Jen D."/>
            <person name="Larson L."/>
            <person name="Mehta T."/>
            <person name="Neiman D."/>
            <person name="Pearson M."/>
            <person name="Roberts A."/>
            <person name="Saif S."/>
            <person name="Shea T."/>
            <person name="Shenoy N."/>
            <person name="Sisk P."/>
            <person name="Stolte C."/>
            <person name="Sykes S."/>
            <person name="Walk T."/>
            <person name="White J."/>
            <person name="Yandava C."/>
            <person name="Haas B."/>
            <person name="Nusbaum C."/>
            <person name="Birren B."/>
        </authorList>
    </citation>
    <scope>NUCLEOTIDE SEQUENCE [LARGE SCALE GENOMIC DNA]</scope>
    <source>
        <strain evidence="6">R3-111a-1</strain>
    </source>
</reference>
<protein>
    <submittedName>
        <fullName evidence="4">DNA mismatch repair protein</fullName>
    </submittedName>
</protein>
<sequence>MSIKRLPPEVVAQVKSSSVITSLNGVVLGLLRNSLDAKATKVNASVDFRLGNCALEDNGTGISSAEFMDDGGLAKPHFTSKYPPSEGVYGHHGLFLYSVASLSLLSIASHHRLQTSHNSLLVHNSQIVSRHTPALPSQQVLAFPHGTRVSVRDLFGSMPVRVKQRALDAERSGAGRDWDQLVRMVVALLLAFPGEVSVTLRESSSARLLNLSAGGHETAPKTTHLLSRALLWDHANSAYWVPLGASSSGVIVDGCVSLVPAPTKRLQFISFGIEPLAEDLGSNIILGEVNKVFANSKFGAIEDGPSHKSGYPTPVGTEKDYTTNELRVKKGIDRWPVFFVRISLDAHAANRTMNPDDFLDEYHNSLRMIVDLLRAISYTFLKKYHFSPERVNLVSQPKSRTSPPVERFLSGYSGDSDAWSASGCESRNSPPDGSLRVWRAPTRTPENPCSGYKSLGIETDIIGQNSDSLGEEKRAGHVPENPEDLRPTVCAQDPRQPARPKADSAMRQEKPILDDCAPEGTFYWHDAVTGARSVVDSRTGFILPVMPKEILQTSESPKHSIGVDSKSGGKEPSPWLKDILSRWNNPVFEITEPSIPRLPDVEATMASTTSNHKESGCCSVTLGHREDKASLAVESRISKADLRYSEVISQVDGKFILVKVPVPGPNNTGHASVDQESGDASHQEGNRGTVLILVDQHAADERCRVEDLMRGYFEDVGSSKVDPIWRARTEHLDGALWLALSSQDCALLERFKFHFERWGILYRVFGSDATATLSLTKSPISRRARAGMILGRSGHGGKGISVTSLPPAIVERCRTEPKMLAELLRAEAWRLEGDQALARAADTAQGLVGLVPGWEDQDASWISRFHGCPRGILDLINSRACRSAIMFNDPLSLGDCQALLVRLGACAFPFQCAHGRPSMVPLLDLGPELPLQNMSADFGSWGHEYPSQFAL</sequence>
<evidence type="ECO:0000313" key="6">
    <source>
        <dbReference type="Proteomes" id="UP000006039"/>
    </source>
</evidence>
<reference evidence="4" key="2">
    <citation type="submission" date="2010-07" db="EMBL/GenBank/DDBJ databases">
        <authorList>
            <consortium name="The Broad Institute Genome Sequencing Platform"/>
            <consortium name="Broad Institute Genome Sequencing Center for Infectious Disease"/>
            <person name="Ma L.-J."/>
            <person name="Dead R."/>
            <person name="Young S."/>
            <person name="Zeng Q."/>
            <person name="Koehrsen M."/>
            <person name="Alvarado L."/>
            <person name="Berlin A."/>
            <person name="Chapman S.B."/>
            <person name="Chen Z."/>
            <person name="Freedman E."/>
            <person name="Gellesch M."/>
            <person name="Goldberg J."/>
            <person name="Griggs A."/>
            <person name="Gujja S."/>
            <person name="Heilman E.R."/>
            <person name="Heiman D."/>
            <person name="Hepburn T."/>
            <person name="Howarth C."/>
            <person name="Jen D."/>
            <person name="Larson L."/>
            <person name="Mehta T."/>
            <person name="Neiman D."/>
            <person name="Pearson M."/>
            <person name="Roberts A."/>
            <person name="Saif S."/>
            <person name="Shea T."/>
            <person name="Shenoy N."/>
            <person name="Sisk P."/>
            <person name="Stolte C."/>
            <person name="Sykes S."/>
            <person name="Walk T."/>
            <person name="White J."/>
            <person name="Yandava C."/>
            <person name="Haas B."/>
            <person name="Nusbaum C."/>
            <person name="Birren B."/>
        </authorList>
    </citation>
    <scope>NUCLEOTIDE SEQUENCE</scope>
    <source>
        <strain evidence="4">R3-111a-1</strain>
    </source>
</reference>
<dbReference type="Pfam" id="PF13589">
    <property type="entry name" value="HATPase_c_3"/>
    <property type="match status" value="1"/>
</dbReference>
<dbReference type="FunCoup" id="J3NYS1">
    <property type="interactions" value="451"/>
</dbReference>
<dbReference type="GO" id="GO:0005524">
    <property type="term" value="F:ATP binding"/>
    <property type="evidence" value="ECO:0007669"/>
    <property type="project" value="InterPro"/>
</dbReference>
<dbReference type="InterPro" id="IPR014790">
    <property type="entry name" value="MutL_C"/>
</dbReference>
<evidence type="ECO:0000259" key="3">
    <source>
        <dbReference type="SMART" id="SM00853"/>
    </source>
</evidence>
<reference evidence="4" key="3">
    <citation type="submission" date="2010-09" db="EMBL/GenBank/DDBJ databases">
        <title>Annotation of Gaeumannomyces graminis var. tritici R3-111a-1.</title>
        <authorList>
            <consortium name="The Broad Institute Genome Sequencing Platform"/>
            <person name="Ma L.-J."/>
            <person name="Dead R."/>
            <person name="Young S.K."/>
            <person name="Zeng Q."/>
            <person name="Gargeya S."/>
            <person name="Fitzgerald M."/>
            <person name="Haas B."/>
            <person name="Abouelleil A."/>
            <person name="Alvarado L."/>
            <person name="Arachchi H.M."/>
            <person name="Berlin A."/>
            <person name="Brown A."/>
            <person name="Chapman S.B."/>
            <person name="Chen Z."/>
            <person name="Dunbar C."/>
            <person name="Freedman E."/>
            <person name="Gearin G."/>
            <person name="Gellesch M."/>
            <person name="Goldberg J."/>
            <person name="Griggs A."/>
            <person name="Gujja S."/>
            <person name="Heiman D."/>
            <person name="Howarth C."/>
            <person name="Larson L."/>
            <person name="Lui A."/>
            <person name="MacDonald P.J.P."/>
            <person name="Mehta T."/>
            <person name="Montmayeur A."/>
            <person name="Murphy C."/>
            <person name="Neiman D."/>
            <person name="Pearson M."/>
            <person name="Priest M."/>
            <person name="Roberts A."/>
            <person name="Saif S."/>
            <person name="Shea T."/>
            <person name="Shenoy N."/>
            <person name="Sisk P."/>
            <person name="Stolte C."/>
            <person name="Sykes S."/>
            <person name="Yandava C."/>
            <person name="Wortman J."/>
            <person name="Nusbaum C."/>
            <person name="Birren B."/>
        </authorList>
    </citation>
    <scope>NUCLEOTIDE SEQUENCE</scope>
    <source>
        <strain evidence="4">R3-111a-1</strain>
    </source>
</reference>